<name>A0A3L6SMG6_PANMI</name>
<accession>A0A3L6SMG6</accession>
<sequence length="125" mass="14025">MEEELEVMPPSKEEPEAATTTLVASPSPSSMKHWRRCPTVKALLRIVRSFPTLLARLLHVPPSPSCCSMKCLARVFFRQEKIQILMHEKESRASRNKVQGGTMKNISVKDMSWSGLIPSALSNPH</sequence>
<protein>
    <submittedName>
        <fullName evidence="2">Uncharacterized protein</fullName>
    </submittedName>
</protein>
<evidence type="ECO:0000313" key="3">
    <source>
        <dbReference type="Proteomes" id="UP000275267"/>
    </source>
</evidence>
<gene>
    <name evidence="2" type="ORF">C2845_PM07G28050</name>
</gene>
<feature type="compositionally biased region" description="Polar residues" evidence="1">
    <location>
        <begin position="18"/>
        <end position="30"/>
    </location>
</feature>
<dbReference type="AlphaFoldDB" id="A0A3L6SMG6"/>
<dbReference type="Proteomes" id="UP000275267">
    <property type="component" value="Unassembled WGS sequence"/>
</dbReference>
<proteinExistence type="predicted"/>
<evidence type="ECO:0000256" key="1">
    <source>
        <dbReference type="SAM" id="MobiDB-lite"/>
    </source>
</evidence>
<evidence type="ECO:0000313" key="2">
    <source>
        <dbReference type="EMBL" id="RLN23832.1"/>
    </source>
</evidence>
<comment type="caution">
    <text evidence="2">The sequence shown here is derived from an EMBL/GenBank/DDBJ whole genome shotgun (WGS) entry which is preliminary data.</text>
</comment>
<dbReference type="EMBL" id="PQIB02000004">
    <property type="protein sequence ID" value="RLN23832.1"/>
    <property type="molecule type" value="Genomic_DNA"/>
</dbReference>
<keyword evidence="3" id="KW-1185">Reference proteome</keyword>
<feature type="region of interest" description="Disordered" evidence="1">
    <location>
        <begin position="1"/>
        <end position="32"/>
    </location>
</feature>
<organism evidence="2 3">
    <name type="scientific">Panicum miliaceum</name>
    <name type="common">Proso millet</name>
    <name type="synonym">Broomcorn millet</name>
    <dbReference type="NCBI Taxonomy" id="4540"/>
    <lineage>
        <taxon>Eukaryota</taxon>
        <taxon>Viridiplantae</taxon>
        <taxon>Streptophyta</taxon>
        <taxon>Embryophyta</taxon>
        <taxon>Tracheophyta</taxon>
        <taxon>Spermatophyta</taxon>
        <taxon>Magnoliopsida</taxon>
        <taxon>Liliopsida</taxon>
        <taxon>Poales</taxon>
        <taxon>Poaceae</taxon>
        <taxon>PACMAD clade</taxon>
        <taxon>Panicoideae</taxon>
        <taxon>Panicodae</taxon>
        <taxon>Paniceae</taxon>
        <taxon>Panicinae</taxon>
        <taxon>Panicum</taxon>
        <taxon>Panicum sect. Panicum</taxon>
    </lineage>
</organism>
<reference evidence="3" key="1">
    <citation type="journal article" date="2019" name="Nat. Commun.">
        <title>The genome of broomcorn millet.</title>
        <authorList>
            <person name="Zou C."/>
            <person name="Miki D."/>
            <person name="Li D."/>
            <person name="Tang Q."/>
            <person name="Xiao L."/>
            <person name="Rajput S."/>
            <person name="Deng P."/>
            <person name="Jia W."/>
            <person name="Huang R."/>
            <person name="Zhang M."/>
            <person name="Sun Y."/>
            <person name="Hu J."/>
            <person name="Fu X."/>
            <person name="Schnable P.S."/>
            <person name="Li F."/>
            <person name="Zhang H."/>
            <person name="Feng B."/>
            <person name="Zhu X."/>
            <person name="Liu R."/>
            <person name="Schnable J.C."/>
            <person name="Zhu J.-K."/>
            <person name="Zhang H."/>
        </authorList>
    </citation>
    <scope>NUCLEOTIDE SEQUENCE [LARGE SCALE GENOMIC DNA]</scope>
</reference>